<keyword evidence="13" id="KW-1185">Reference proteome</keyword>
<dbReference type="Proteomes" id="UP000183287">
    <property type="component" value="Unassembled WGS sequence"/>
</dbReference>
<dbReference type="SUPFAM" id="SSF53187">
    <property type="entry name" value="Zn-dependent exopeptidases"/>
    <property type="match status" value="1"/>
</dbReference>
<evidence type="ECO:0000256" key="10">
    <source>
        <dbReference type="SAM" id="MobiDB-lite"/>
    </source>
</evidence>
<sequence>MLKTMVTSATTFHIIAARFAQVLLLAFFSFIFTLISLFSNSAFANTKIISTRLWAGPEYTRLTLESDLPINYTLDILDNSKRIIMNLEGVMLTPALESLSGKINAKDPFIRAARVERLRPQILRLIIGLKISAVPKIFTLDPMEGFGHRLVLDIYPPEQTALSNKKEKKEDPLMALVQEFETRVPTKNNSNKPPEGLSKNVDRNSRKLSKNYIVAIDAGHGGKDPGAIGPNGTREKDVTLAIAQKLKARIDKEANLRAVLIRDNDYFLPLQERRTKARRANADLFISIHADAVPRLHARGSSVYALSENGATSTTANWLAKKENESDLIGGVKLDNKDHYLKKTLIDLSLNATINDSIKLAGSVLSAIGSINPLNKRNVEQAGFAVLKSPDIPSILVETAFISNPSEEEKLRSEAYQDKMANAITAGIKRYFSDSSVFVRTEVAQSE</sequence>
<gene>
    <name evidence="12" type="ORF">SAMN05421863_104022</name>
</gene>
<dbReference type="GO" id="GO:0009253">
    <property type="term" value="P:peptidoglycan catabolic process"/>
    <property type="evidence" value="ECO:0007669"/>
    <property type="project" value="InterPro"/>
</dbReference>
<dbReference type="InterPro" id="IPR050695">
    <property type="entry name" value="N-acetylmuramoyl_amidase_3"/>
</dbReference>
<dbReference type="SMART" id="SM00646">
    <property type="entry name" value="Ami_3"/>
    <property type="match status" value="1"/>
</dbReference>
<dbReference type="Pfam" id="PF11741">
    <property type="entry name" value="AMIN"/>
    <property type="match status" value="1"/>
</dbReference>
<feature type="domain" description="MurNAc-LAA" evidence="11">
    <location>
        <begin position="274"/>
        <end position="429"/>
    </location>
</feature>
<evidence type="ECO:0000256" key="5">
    <source>
        <dbReference type="ARBA" id="ARBA00022729"/>
    </source>
</evidence>
<protein>
    <recommendedName>
        <fullName evidence="9">N-acetylmuramoyl-L-alanine amidase AmiC</fullName>
        <ecNumber evidence="4">3.5.1.28</ecNumber>
    </recommendedName>
</protein>
<dbReference type="Gene3D" id="2.60.40.3500">
    <property type="match status" value="1"/>
</dbReference>
<organism evidence="12 13">
    <name type="scientific">Nitrosomonas communis</name>
    <dbReference type="NCBI Taxonomy" id="44574"/>
    <lineage>
        <taxon>Bacteria</taxon>
        <taxon>Pseudomonadati</taxon>
        <taxon>Pseudomonadota</taxon>
        <taxon>Betaproteobacteria</taxon>
        <taxon>Nitrosomonadales</taxon>
        <taxon>Nitrosomonadaceae</taxon>
        <taxon>Nitrosomonas</taxon>
    </lineage>
</organism>
<dbReference type="InterPro" id="IPR002508">
    <property type="entry name" value="MurNAc-LAA_cat"/>
</dbReference>
<evidence type="ECO:0000256" key="3">
    <source>
        <dbReference type="ARBA" id="ARBA00010860"/>
    </source>
</evidence>
<evidence type="ECO:0000256" key="9">
    <source>
        <dbReference type="ARBA" id="ARBA00074581"/>
    </source>
</evidence>
<dbReference type="Gene3D" id="3.40.630.40">
    <property type="entry name" value="Zn-dependent exopeptidases"/>
    <property type="match status" value="1"/>
</dbReference>
<evidence type="ECO:0000259" key="11">
    <source>
        <dbReference type="SMART" id="SM00646"/>
    </source>
</evidence>
<dbReference type="EC" id="3.5.1.28" evidence="4"/>
<dbReference type="InterPro" id="IPR021731">
    <property type="entry name" value="AMIN_dom"/>
</dbReference>
<evidence type="ECO:0000256" key="7">
    <source>
        <dbReference type="ARBA" id="ARBA00022801"/>
    </source>
</evidence>
<dbReference type="GO" id="GO:0071555">
    <property type="term" value="P:cell wall organization"/>
    <property type="evidence" value="ECO:0007669"/>
    <property type="project" value="UniProtKB-KW"/>
</dbReference>
<evidence type="ECO:0000313" key="13">
    <source>
        <dbReference type="Proteomes" id="UP000183287"/>
    </source>
</evidence>
<dbReference type="STRING" id="44574.AAW31_15980"/>
<proteinExistence type="inferred from homology"/>
<evidence type="ECO:0000256" key="1">
    <source>
        <dbReference type="ARBA" id="ARBA00001561"/>
    </source>
</evidence>
<dbReference type="CDD" id="cd02696">
    <property type="entry name" value="MurNAc-LAA"/>
    <property type="match status" value="1"/>
</dbReference>
<reference evidence="13" key="1">
    <citation type="submission" date="2016-10" db="EMBL/GenBank/DDBJ databases">
        <authorList>
            <person name="Varghese N."/>
            <person name="Submissions S."/>
        </authorList>
    </citation>
    <scope>NUCLEOTIDE SEQUENCE [LARGE SCALE GENOMIC DNA]</scope>
    <source>
        <strain evidence="13">Nm44</strain>
    </source>
</reference>
<evidence type="ECO:0000313" key="12">
    <source>
        <dbReference type="EMBL" id="SFM63233.1"/>
    </source>
</evidence>
<keyword evidence="5" id="KW-0732">Signal</keyword>
<keyword evidence="6" id="KW-0574">Periplasm</keyword>
<dbReference type="EMBL" id="FOUB01000040">
    <property type="protein sequence ID" value="SFM63233.1"/>
    <property type="molecule type" value="Genomic_DNA"/>
</dbReference>
<dbReference type="Pfam" id="PF01520">
    <property type="entry name" value="Amidase_3"/>
    <property type="match status" value="1"/>
</dbReference>
<comment type="catalytic activity">
    <reaction evidence="1">
        <text>Hydrolyzes the link between N-acetylmuramoyl residues and L-amino acid residues in certain cell-wall glycopeptides.</text>
        <dbReference type="EC" id="3.5.1.28"/>
    </reaction>
</comment>
<comment type="similarity">
    <text evidence="3">Belongs to the N-acetylmuramoyl-L-alanine amidase 3 family.</text>
</comment>
<dbReference type="GO" id="GO:0030288">
    <property type="term" value="C:outer membrane-bounded periplasmic space"/>
    <property type="evidence" value="ECO:0007669"/>
    <property type="project" value="TreeGrafter"/>
</dbReference>
<evidence type="ECO:0000256" key="2">
    <source>
        <dbReference type="ARBA" id="ARBA00004418"/>
    </source>
</evidence>
<dbReference type="RefSeq" id="WP_074906097.1">
    <property type="nucleotide sequence ID" value="NZ_FOUB01000040.1"/>
</dbReference>
<name>A0A1I4SG16_9PROT</name>
<dbReference type="PANTHER" id="PTHR30404">
    <property type="entry name" value="N-ACETYLMURAMOYL-L-ALANINE AMIDASE"/>
    <property type="match status" value="1"/>
</dbReference>
<feature type="region of interest" description="Disordered" evidence="10">
    <location>
        <begin position="184"/>
        <end position="203"/>
    </location>
</feature>
<evidence type="ECO:0000256" key="4">
    <source>
        <dbReference type="ARBA" id="ARBA00011901"/>
    </source>
</evidence>
<keyword evidence="7" id="KW-0378">Hydrolase</keyword>
<keyword evidence="8" id="KW-0961">Cell wall biogenesis/degradation</keyword>
<comment type="subcellular location">
    <subcellularLocation>
        <location evidence="2">Periplasm</location>
    </subcellularLocation>
</comment>
<evidence type="ECO:0000256" key="6">
    <source>
        <dbReference type="ARBA" id="ARBA00022764"/>
    </source>
</evidence>
<dbReference type="AlphaFoldDB" id="A0A1I4SG16"/>
<accession>A0A1I4SG16</accession>
<evidence type="ECO:0000256" key="8">
    <source>
        <dbReference type="ARBA" id="ARBA00023316"/>
    </source>
</evidence>
<dbReference type="PANTHER" id="PTHR30404:SF0">
    <property type="entry name" value="N-ACETYLMURAMOYL-L-ALANINE AMIDASE AMIC"/>
    <property type="match status" value="1"/>
</dbReference>
<dbReference type="GO" id="GO:0008745">
    <property type="term" value="F:N-acetylmuramoyl-L-alanine amidase activity"/>
    <property type="evidence" value="ECO:0007669"/>
    <property type="project" value="UniProtKB-EC"/>
</dbReference>
<dbReference type="FunFam" id="3.40.630.40:FF:000001">
    <property type="entry name" value="N-acetylmuramoyl-L-alanine amidase"/>
    <property type="match status" value="1"/>
</dbReference>